<keyword evidence="1" id="KW-0812">Transmembrane</keyword>
<feature type="non-terminal residue" evidence="2">
    <location>
        <position position="62"/>
    </location>
</feature>
<name>A6JAK6_RAT</name>
<evidence type="ECO:0000313" key="2">
    <source>
        <dbReference type="EMBL" id="EDM07528.1"/>
    </source>
</evidence>
<reference evidence="2 3" key="1">
    <citation type="submission" date="2005-09" db="EMBL/GenBank/DDBJ databases">
        <authorList>
            <person name="Mural R.J."/>
            <person name="Li P.W."/>
            <person name="Adams M.D."/>
            <person name="Amanatides P.G."/>
            <person name="Baden-Tillson H."/>
            <person name="Barnstead M."/>
            <person name="Chin S.H."/>
            <person name="Dew I."/>
            <person name="Evans C.A."/>
            <person name="Ferriera S."/>
            <person name="Flanigan M."/>
            <person name="Fosler C."/>
            <person name="Glodek A."/>
            <person name="Gu Z."/>
            <person name="Holt R.A."/>
            <person name="Jennings D."/>
            <person name="Kraft C.L."/>
            <person name="Lu F."/>
            <person name="Nguyen T."/>
            <person name="Nusskern D.R."/>
            <person name="Pfannkoch C.M."/>
            <person name="Sitter C."/>
            <person name="Sutton G.G."/>
            <person name="Venter J.C."/>
            <person name="Wang Z."/>
            <person name="Woodage T."/>
            <person name="Zheng X.H."/>
            <person name="Zhong F."/>
        </authorList>
    </citation>
    <scope>NUCLEOTIDE SEQUENCE [LARGE SCALE GENOMIC DNA]</scope>
    <source>
        <strain>BN</strain>
        <strain evidence="3">Sprague-Dawley</strain>
    </source>
</reference>
<dbReference type="AlphaFoldDB" id="A6JAK6"/>
<feature type="transmembrane region" description="Helical" evidence="1">
    <location>
        <begin position="18"/>
        <end position="38"/>
    </location>
</feature>
<accession>A6JAK6</accession>
<keyword evidence="1" id="KW-1133">Transmembrane helix</keyword>
<proteinExistence type="predicted"/>
<gene>
    <name evidence="2" type="ORF">rCG_53931</name>
</gene>
<evidence type="ECO:0000256" key="1">
    <source>
        <dbReference type="SAM" id="Phobius"/>
    </source>
</evidence>
<protein>
    <submittedName>
        <fullName evidence="2">RCG53931</fullName>
    </submittedName>
</protein>
<sequence>MDACPAGSLGRWCLWRSALLAVLAVNVLSLLQPTSLLLRTVNKKSVVVDLFQPRLIKITWPQ</sequence>
<evidence type="ECO:0000313" key="3">
    <source>
        <dbReference type="Proteomes" id="UP000234681"/>
    </source>
</evidence>
<keyword evidence="1" id="KW-0472">Membrane</keyword>
<organism evidence="2 3">
    <name type="scientific">Rattus norvegicus</name>
    <name type="common">Rat</name>
    <dbReference type="NCBI Taxonomy" id="10116"/>
    <lineage>
        <taxon>Eukaryota</taxon>
        <taxon>Metazoa</taxon>
        <taxon>Chordata</taxon>
        <taxon>Craniata</taxon>
        <taxon>Vertebrata</taxon>
        <taxon>Euteleostomi</taxon>
        <taxon>Mammalia</taxon>
        <taxon>Eutheria</taxon>
        <taxon>Euarchontoglires</taxon>
        <taxon>Glires</taxon>
        <taxon>Rodentia</taxon>
        <taxon>Myomorpha</taxon>
        <taxon>Muroidea</taxon>
        <taxon>Muridae</taxon>
        <taxon>Murinae</taxon>
        <taxon>Rattus</taxon>
    </lineage>
</organism>
<dbReference type="Proteomes" id="UP000234681">
    <property type="component" value="Chromosome 1"/>
</dbReference>
<dbReference type="EMBL" id="CH473979">
    <property type="protein sequence ID" value="EDM07528.1"/>
    <property type="molecule type" value="Genomic_DNA"/>
</dbReference>